<dbReference type="RefSeq" id="WP_053999750.1">
    <property type="nucleotide sequence ID" value="NZ_JXMU01000018.1"/>
</dbReference>
<dbReference type="InterPro" id="IPR045384">
    <property type="entry name" value="DUF6527"/>
</dbReference>
<protein>
    <submittedName>
        <fullName evidence="1">Uncharacterized protein</fullName>
    </submittedName>
</protein>
<keyword evidence="2" id="KW-1185">Reference proteome</keyword>
<comment type="caution">
    <text evidence="1">The sequence shown here is derived from an EMBL/GenBank/DDBJ whole genome shotgun (WGS) entry which is preliminary data.</text>
</comment>
<proteinExistence type="predicted"/>
<evidence type="ECO:0000313" key="1">
    <source>
        <dbReference type="EMBL" id="KPB00672.1"/>
    </source>
</evidence>
<organism evidence="1 2">
    <name type="scientific">Ahrensia marina</name>
    <dbReference type="NCBI Taxonomy" id="1514904"/>
    <lineage>
        <taxon>Bacteria</taxon>
        <taxon>Pseudomonadati</taxon>
        <taxon>Pseudomonadota</taxon>
        <taxon>Alphaproteobacteria</taxon>
        <taxon>Hyphomicrobiales</taxon>
        <taxon>Ahrensiaceae</taxon>
        <taxon>Ahrensia</taxon>
    </lineage>
</organism>
<dbReference type="PATRIC" id="fig|1514904.3.peg.1397"/>
<accession>A0A0N0E727</accession>
<gene>
    <name evidence="1" type="ORF">SU32_12725</name>
</gene>
<evidence type="ECO:0000313" key="2">
    <source>
        <dbReference type="Proteomes" id="UP000038011"/>
    </source>
</evidence>
<reference evidence="1 2" key="1">
    <citation type="submission" date="2015-01" db="EMBL/GenBank/DDBJ databases">
        <title>Ahrensia donghaiensis sp. nov., a novel dimethylsulphoniopropionate-cleavage bacterium isolated from seawater and emended descriptions of the genus Ahrensia and Ahrensia kielensis.</title>
        <authorList>
            <person name="Liu J."/>
        </authorList>
    </citation>
    <scope>NUCLEOTIDE SEQUENCE [LARGE SCALE GENOMIC DNA]</scope>
    <source>
        <strain evidence="1 2">LZD062</strain>
    </source>
</reference>
<dbReference type="EMBL" id="JXMU01000018">
    <property type="protein sequence ID" value="KPB00672.1"/>
    <property type="molecule type" value="Genomic_DNA"/>
</dbReference>
<name>A0A0N0E727_9HYPH</name>
<dbReference type="AlphaFoldDB" id="A0A0N0E727"/>
<dbReference type="STRING" id="1514904.SU32_12725"/>
<sequence>MKKSLASMLRWLGVLRYDYLASQQDSFPQQSETGREKLILVQSGSIKKWACLTCPGGCGERISLSVNPDHRPRWRVVTDFWKRPTLHPSVHQQNECGCHFWVKKGQVQWCRGGRPKPQKRKDNTLRS</sequence>
<dbReference type="Proteomes" id="UP000038011">
    <property type="component" value="Unassembled WGS sequence"/>
</dbReference>
<dbReference type="Pfam" id="PF20137">
    <property type="entry name" value="BubE"/>
    <property type="match status" value="1"/>
</dbReference>